<keyword evidence="1" id="KW-0472">Membrane</keyword>
<feature type="transmembrane region" description="Helical" evidence="1">
    <location>
        <begin position="37"/>
        <end position="55"/>
    </location>
</feature>
<evidence type="ECO:0000313" key="2">
    <source>
        <dbReference type="EMBL" id="MBD7963723.1"/>
    </source>
</evidence>
<dbReference type="RefSeq" id="WP_191753089.1">
    <property type="nucleotide sequence ID" value="NZ_JACSQM010000002.1"/>
</dbReference>
<gene>
    <name evidence="2" type="ORF">H9648_06605</name>
</gene>
<accession>A0ABR8SJQ1</accession>
<comment type="caution">
    <text evidence="2">The sequence shown here is derived from an EMBL/GenBank/DDBJ whole genome shotgun (WGS) entry which is preliminary data.</text>
</comment>
<dbReference type="EMBL" id="JACSQM010000002">
    <property type="protein sequence ID" value="MBD7963723.1"/>
    <property type="molecule type" value="Genomic_DNA"/>
</dbReference>
<keyword evidence="1" id="KW-1133">Transmembrane helix</keyword>
<organism evidence="2 3">
    <name type="scientific">Fictibacillus norfolkensis</name>
    <dbReference type="NCBI Taxonomy" id="2762233"/>
    <lineage>
        <taxon>Bacteria</taxon>
        <taxon>Bacillati</taxon>
        <taxon>Bacillota</taxon>
        <taxon>Bacilli</taxon>
        <taxon>Bacillales</taxon>
        <taxon>Fictibacillaceae</taxon>
        <taxon>Fictibacillus</taxon>
    </lineage>
</organism>
<reference evidence="2 3" key="1">
    <citation type="submission" date="2020-08" db="EMBL/GenBank/DDBJ databases">
        <title>A Genomic Blueprint of the Chicken Gut Microbiome.</title>
        <authorList>
            <person name="Gilroy R."/>
            <person name="Ravi A."/>
            <person name="Getino M."/>
            <person name="Pursley I."/>
            <person name="Horton D.L."/>
            <person name="Alikhan N.-F."/>
            <person name="Baker D."/>
            <person name="Gharbi K."/>
            <person name="Hall N."/>
            <person name="Watson M."/>
            <person name="Adriaenssens E.M."/>
            <person name="Foster-Nyarko E."/>
            <person name="Jarju S."/>
            <person name="Secka A."/>
            <person name="Antonio M."/>
            <person name="Oren A."/>
            <person name="Chaudhuri R."/>
            <person name="La Ragione R.M."/>
            <person name="Hildebrand F."/>
            <person name="Pallen M.J."/>
        </authorList>
    </citation>
    <scope>NUCLEOTIDE SEQUENCE [LARGE SCALE GENOMIC DNA]</scope>
    <source>
        <strain evidence="2 3">Sa2CUA10</strain>
    </source>
</reference>
<dbReference type="Proteomes" id="UP000603641">
    <property type="component" value="Unassembled WGS sequence"/>
</dbReference>
<sequence length="56" mass="6641">MEELLLGFIYTFLIVITFETLFTRILNNGMKHSAKRIVVLALQCLIITWILYQMYT</sequence>
<feature type="transmembrane region" description="Helical" evidence="1">
    <location>
        <begin position="6"/>
        <end position="25"/>
    </location>
</feature>
<evidence type="ECO:0000256" key="1">
    <source>
        <dbReference type="SAM" id="Phobius"/>
    </source>
</evidence>
<evidence type="ECO:0000313" key="3">
    <source>
        <dbReference type="Proteomes" id="UP000603641"/>
    </source>
</evidence>
<name>A0ABR8SJQ1_9BACL</name>
<keyword evidence="3" id="KW-1185">Reference proteome</keyword>
<keyword evidence="1" id="KW-0812">Transmembrane</keyword>
<proteinExistence type="predicted"/>
<protein>
    <submittedName>
        <fullName evidence="2">Uncharacterized protein</fullName>
    </submittedName>
</protein>